<dbReference type="AlphaFoldDB" id="A0AAU7AT10"/>
<organism evidence="2">
    <name type="scientific">Paraconexibacter sp. AEG42_29</name>
    <dbReference type="NCBI Taxonomy" id="2997339"/>
    <lineage>
        <taxon>Bacteria</taxon>
        <taxon>Bacillati</taxon>
        <taxon>Actinomycetota</taxon>
        <taxon>Thermoleophilia</taxon>
        <taxon>Solirubrobacterales</taxon>
        <taxon>Paraconexibacteraceae</taxon>
        <taxon>Paraconexibacter</taxon>
    </lineage>
</organism>
<reference evidence="2" key="1">
    <citation type="submission" date="2022-12" db="EMBL/GenBank/DDBJ databases">
        <title>Paraconexibacter alkalitolerans sp. nov. and Baekduia alba sp. nov., isolated from soil and emended description of the genera Paraconexibacter (Chun et al., 2020) and Baekduia (An et al., 2020).</title>
        <authorList>
            <person name="Vieira S."/>
            <person name="Huber K.J."/>
            <person name="Geppert A."/>
            <person name="Wolf J."/>
            <person name="Neumann-Schaal M."/>
            <person name="Muesken M."/>
            <person name="Overmann J."/>
        </authorList>
    </citation>
    <scope>NUCLEOTIDE SEQUENCE</scope>
    <source>
        <strain evidence="2">AEG42_29</strain>
    </source>
</reference>
<dbReference type="SUPFAM" id="SSF53474">
    <property type="entry name" value="alpha/beta-Hydrolases"/>
    <property type="match status" value="1"/>
</dbReference>
<dbReference type="EC" id="3.8.1.5" evidence="2"/>
<dbReference type="KEGG" id="parq:DSM112329_01579"/>
<proteinExistence type="predicted"/>
<dbReference type="PANTHER" id="PTHR43798">
    <property type="entry name" value="MONOACYLGLYCEROL LIPASE"/>
    <property type="match status" value="1"/>
</dbReference>
<gene>
    <name evidence="2" type="primary">dhmA_1</name>
    <name evidence="2" type="ORF">DSM112329_01579</name>
</gene>
<feature type="domain" description="AB hydrolase-1" evidence="1">
    <location>
        <begin position="21"/>
        <end position="129"/>
    </location>
</feature>
<dbReference type="GO" id="GO:0016020">
    <property type="term" value="C:membrane"/>
    <property type="evidence" value="ECO:0007669"/>
    <property type="project" value="TreeGrafter"/>
</dbReference>
<accession>A0AAU7AT10</accession>
<evidence type="ECO:0000259" key="1">
    <source>
        <dbReference type="Pfam" id="PF00561"/>
    </source>
</evidence>
<sequence length="304" mass="32826">MPEVTLRQGTIHHRETAGDGPPVVFVHGFLVDHRLWGRVQDELERRGVRSYAPDLPLGAHPHAMSAAHVPTPRGVARLLLDWLAAHDLTDVTLVGNDTGGAICQFALDTDPSRIGRVVLTNCDAFDRFPPPPFDAALKVARLPGVLLAGLQAMRSGWMRDTALGFGVLTERPLPRELTGTWVRPCLTDRGVRRDTVAFLRAVDARELLDVSTRLHTFAGPVRLCWAPADRYFRVEDARRLRDAFADATLVEIPDSRTFVALDQPQRLADEIAAFGATATALTAAAAGPPAQAGSSSGAMAPAGM</sequence>
<dbReference type="GO" id="GO:0018786">
    <property type="term" value="F:haloalkane dehalogenase activity"/>
    <property type="evidence" value="ECO:0007669"/>
    <property type="project" value="UniProtKB-EC"/>
</dbReference>
<protein>
    <submittedName>
        <fullName evidence="2">Haloalkane dehalogenase</fullName>
        <ecNumber evidence="2">3.8.1.5</ecNumber>
    </submittedName>
</protein>
<dbReference type="InterPro" id="IPR000073">
    <property type="entry name" value="AB_hydrolase_1"/>
</dbReference>
<dbReference type="RefSeq" id="WP_354701269.1">
    <property type="nucleotide sequence ID" value="NZ_CP114014.1"/>
</dbReference>
<evidence type="ECO:0000313" key="2">
    <source>
        <dbReference type="EMBL" id="XAY04743.1"/>
    </source>
</evidence>
<dbReference type="Gene3D" id="3.40.50.1820">
    <property type="entry name" value="alpha/beta hydrolase"/>
    <property type="match status" value="1"/>
</dbReference>
<dbReference type="InterPro" id="IPR029058">
    <property type="entry name" value="AB_hydrolase_fold"/>
</dbReference>
<keyword evidence="2" id="KW-0378">Hydrolase</keyword>
<dbReference type="Pfam" id="PF00561">
    <property type="entry name" value="Abhydrolase_1"/>
    <property type="match status" value="1"/>
</dbReference>
<dbReference type="EMBL" id="CP114014">
    <property type="protein sequence ID" value="XAY04743.1"/>
    <property type="molecule type" value="Genomic_DNA"/>
</dbReference>
<dbReference type="PANTHER" id="PTHR43798:SF33">
    <property type="entry name" value="HYDROLASE, PUTATIVE (AFU_ORTHOLOGUE AFUA_2G14860)-RELATED"/>
    <property type="match status" value="1"/>
</dbReference>
<dbReference type="InterPro" id="IPR050266">
    <property type="entry name" value="AB_hydrolase_sf"/>
</dbReference>
<name>A0AAU7AT10_9ACTN</name>